<feature type="region of interest" description="Disordered" evidence="1">
    <location>
        <begin position="1"/>
        <end position="41"/>
    </location>
</feature>
<gene>
    <name evidence="2" type="ORF">B0T14DRAFT_497163</name>
</gene>
<comment type="caution">
    <text evidence="2">The sequence shown here is derived from an EMBL/GenBank/DDBJ whole genome shotgun (WGS) entry which is preliminary data.</text>
</comment>
<keyword evidence="3" id="KW-1185">Reference proteome</keyword>
<evidence type="ECO:0000313" key="2">
    <source>
        <dbReference type="EMBL" id="KAK0620680.1"/>
    </source>
</evidence>
<sequence>MSSTFPAQGSYTDAPPNFSTVASGAPALPSEAPPDYQEKVDNPDEILQPINYVMHGRFIYASPNESSPLYELSRVIHAQGEATTNIEFHRLEYRVRTRQDGTPNVANRQKHIYNIGHLADIFSGNFQCSLQSVTRKALGNHLALKKAPFPHSGYRATLASEGEGGKGKQRPKNERYFFWMKINKTHGTCEWFDSTGRMVATQAEGMQQGQPEFMLMVLEPLTRRMMDGLMAFWCLWLWHVHASHTVVKKGKWQEIKEFMEKPRVAGYL</sequence>
<dbReference type="EMBL" id="JAULSU010000004">
    <property type="protein sequence ID" value="KAK0620680.1"/>
    <property type="molecule type" value="Genomic_DNA"/>
</dbReference>
<feature type="compositionally biased region" description="Polar residues" evidence="1">
    <location>
        <begin position="1"/>
        <end position="22"/>
    </location>
</feature>
<dbReference type="AlphaFoldDB" id="A0AA39WSB1"/>
<evidence type="ECO:0000313" key="3">
    <source>
        <dbReference type="Proteomes" id="UP001175000"/>
    </source>
</evidence>
<reference evidence="2" key="1">
    <citation type="submission" date="2023-06" db="EMBL/GenBank/DDBJ databases">
        <title>Genome-scale phylogeny and comparative genomics of the fungal order Sordariales.</title>
        <authorList>
            <consortium name="Lawrence Berkeley National Laboratory"/>
            <person name="Hensen N."/>
            <person name="Bonometti L."/>
            <person name="Westerberg I."/>
            <person name="Brannstrom I.O."/>
            <person name="Guillou S."/>
            <person name="Cros-Aarteil S."/>
            <person name="Calhoun S."/>
            <person name="Haridas S."/>
            <person name="Kuo A."/>
            <person name="Mondo S."/>
            <person name="Pangilinan J."/>
            <person name="Riley R."/>
            <person name="Labutti K."/>
            <person name="Andreopoulos B."/>
            <person name="Lipzen A."/>
            <person name="Chen C."/>
            <person name="Yanf M."/>
            <person name="Daum C."/>
            <person name="Ng V."/>
            <person name="Clum A."/>
            <person name="Steindorff A."/>
            <person name="Ohm R."/>
            <person name="Martin F."/>
            <person name="Silar P."/>
            <person name="Natvig D."/>
            <person name="Lalanne C."/>
            <person name="Gautier V."/>
            <person name="Ament-Velasquez S.L."/>
            <person name="Kruys A."/>
            <person name="Hutchinson M.I."/>
            <person name="Powell A.J."/>
            <person name="Barry K."/>
            <person name="Miller A.N."/>
            <person name="Grigoriev I.V."/>
            <person name="Debuchy R."/>
            <person name="Gladieux P."/>
            <person name="Thoren M.H."/>
            <person name="Johannesson H."/>
        </authorList>
    </citation>
    <scope>NUCLEOTIDE SEQUENCE</scope>
    <source>
        <strain evidence="2">CBS 606.72</strain>
    </source>
</reference>
<protein>
    <submittedName>
        <fullName evidence="2">Uncharacterized protein</fullName>
    </submittedName>
</protein>
<evidence type="ECO:0000256" key="1">
    <source>
        <dbReference type="SAM" id="MobiDB-lite"/>
    </source>
</evidence>
<name>A0AA39WSB1_9PEZI</name>
<accession>A0AA39WSB1</accession>
<organism evidence="2 3">
    <name type="scientific">Immersiella caudata</name>
    <dbReference type="NCBI Taxonomy" id="314043"/>
    <lineage>
        <taxon>Eukaryota</taxon>
        <taxon>Fungi</taxon>
        <taxon>Dikarya</taxon>
        <taxon>Ascomycota</taxon>
        <taxon>Pezizomycotina</taxon>
        <taxon>Sordariomycetes</taxon>
        <taxon>Sordariomycetidae</taxon>
        <taxon>Sordariales</taxon>
        <taxon>Lasiosphaeriaceae</taxon>
        <taxon>Immersiella</taxon>
    </lineage>
</organism>
<dbReference type="Proteomes" id="UP001175000">
    <property type="component" value="Unassembled WGS sequence"/>
</dbReference>
<proteinExistence type="predicted"/>